<feature type="transmembrane region" description="Helical" evidence="1">
    <location>
        <begin position="39"/>
        <end position="65"/>
    </location>
</feature>
<evidence type="ECO:0000256" key="1">
    <source>
        <dbReference type="SAM" id="Phobius"/>
    </source>
</evidence>
<dbReference type="EMBL" id="CP104003">
    <property type="protein sequence ID" value="UWM54151.1"/>
    <property type="molecule type" value="Genomic_DNA"/>
</dbReference>
<proteinExistence type="predicted"/>
<evidence type="ECO:0000313" key="2">
    <source>
        <dbReference type="EMBL" id="UWM54151.1"/>
    </source>
</evidence>
<dbReference type="RefSeq" id="WP_260593145.1">
    <property type="nucleotide sequence ID" value="NZ_CP104003.1"/>
</dbReference>
<protein>
    <submittedName>
        <fullName evidence="2">Uncharacterized protein</fullName>
    </submittedName>
</protein>
<keyword evidence="1" id="KW-0812">Transmembrane</keyword>
<keyword evidence="3" id="KW-1185">Reference proteome</keyword>
<dbReference type="AlphaFoldDB" id="A0A9E7U805"/>
<organism evidence="2 3">
    <name type="scientific">Salinirubellus salinus</name>
    <dbReference type="NCBI Taxonomy" id="1364945"/>
    <lineage>
        <taxon>Archaea</taxon>
        <taxon>Methanobacteriati</taxon>
        <taxon>Methanobacteriota</taxon>
        <taxon>Stenosarchaea group</taxon>
        <taxon>Halobacteria</taxon>
        <taxon>Halobacteriales</taxon>
        <taxon>Natronomonadaceae</taxon>
        <taxon>Salinirubellus</taxon>
    </lineage>
</organism>
<sequence length="80" mass="8364">MRIDRAAKFGVVATALLLPISVAAVLISRPVLESSITDNTVVVFVAIGASVVNMTFLFALVGLYLDRELAARGLASSDGE</sequence>
<reference evidence="2" key="1">
    <citation type="submission" date="2022-09" db="EMBL/GenBank/DDBJ databases">
        <title>Diverse halophilic archaea isolated from saline environments.</title>
        <authorList>
            <person name="Cui H.-L."/>
        </authorList>
    </citation>
    <scope>NUCLEOTIDE SEQUENCE</scope>
    <source>
        <strain evidence="2">ZS-35-S2</strain>
    </source>
</reference>
<keyword evidence="1" id="KW-0472">Membrane</keyword>
<evidence type="ECO:0000313" key="3">
    <source>
        <dbReference type="Proteomes" id="UP001057580"/>
    </source>
</evidence>
<dbReference type="KEGG" id="ssai:N0B31_18790"/>
<dbReference type="GeneID" id="74944514"/>
<accession>A0A9E7U805</accession>
<gene>
    <name evidence="2" type="ORF">N0B31_18790</name>
</gene>
<keyword evidence="1" id="KW-1133">Transmembrane helix</keyword>
<dbReference type="Proteomes" id="UP001057580">
    <property type="component" value="Chromosome"/>
</dbReference>
<name>A0A9E7U805_9EURY</name>